<evidence type="ECO:0000313" key="2">
    <source>
        <dbReference type="Proteomes" id="UP000292082"/>
    </source>
</evidence>
<protein>
    <submittedName>
        <fullName evidence="1">Uncharacterized protein</fullName>
    </submittedName>
</protein>
<reference evidence="1 2" key="1">
    <citation type="submission" date="2019-01" db="EMBL/GenBank/DDBJ databases">
        <title>Draft genome sequences of three monokaryotic isolates of the white-rot basidiomycete fungus Dichomitus squalens.</title>
        <authorList>
            <consortium name="DOE Joint Genome Institute"/>
            <person name="Lopez S.C."/>
            <person name="Andreopoulos B."/>
            <person name="Pangilinan J."/>
            <person name="Lipzen A."/>
            <person name="Riley R."/>
            <person name="Ahrendt S."/>
            <person name="Ng V."/>
            <person name="Barry K."/>
            <person name="Daum C."/>
            <person name="Grigoriev I.V."/>
            <person name="Hilden K.S."/>
            <person name="Makela M.R."/>
            <person name="de Vries R.P."/>
        </authorList>
    </citation>
    <scope>NUCLEOTIDE SEQUENCE [LARGE SCALE GENOMIC DNA]</scope>
    <source>
        <strain evidence="1 2">CBS 464.89</strain>
    </source>
</reference>
<dbReference type="AlphaFoldDB" id="A0A4V6MWX7"/>
<organism evidence="1 2">
    <name type="scientific">Dichomitus squalens</name>
    <dbReference type="NCBI Taxonomy" id="114155"/>
    <lineage>
        <taxon>Eukaryota</taxon>
        <taxon>Fungi</taxon>
        <taxon>Dikarya</taxon>
        <taxon>Basidiomycota</taxon>
        <taxon>Agaricomycotina</taxon>
        <taxon>Agaricomycetes</taxon>
        <taxon>Polyporales</taxon>
        <taxon>Polyporaceae</taxon>
        <taxon>Dichomitus</taxon>
    </lineage>
</organism>
<name>A0A4V6MWX7_9APHY</name>
<gene>
    <name evidence="1" type="ORF">BD310DRAFT_621511</name>
</gene>
<proteinExistence type="predicted"/>
<accession>A0A4V6MWX7</accession>
<dbReference type="Proteomes" id="UP000292082">
    <property type="component" value="Unassembled WGS sequence"/>
</dbReference>
<evidence type="ECO:0000313" key="1">
    <source>
        <dbReference type="EMBL" id="TBU63198.1"/>
    </source>
</evidence>
<sequence>MQSCQAVSPPLSISLVAHSPTALCSLATWCIRELKILTGGRIWKKKLCLRSFASAPRLLPCFAIFHLSMRRRCLLTWSYPVCSAVPLDKSHREVYHTGVARRPRDLSAPRMRSVSDDTGSALWRCADVTFSICAVHFGRGHPGSMYSANRRRRARIFGVADRVHIHLPLACRDKRGVRPGLCDRLRAPWRDWSVCFDTSLRSIDVLMEANVAIVRHDETHLVVLVTRSRMLFSARRSPPSR</sequence>
<dbReference type="EMBL" id="ML145090">
    <property type="protein sequence ID" value="TBU63198.1"/>
    <property type="molecule type" value="Genomic_DNA"/>
</dbReference>
<keyword evidence="2" id="KW-1185">Reference proteome</keyword>